<keyword evidence="1" id="KW-1133">Transmembrane helix</keyword>
<feature type="transmembrane region" description="Helical" evidence="1">
    <location>
        <begin position="44"/>
        <end position="64"/>
    </location>
</feature>
<keyword evidence="1" id="KW-0812">Transmembrane</keyword>
<dbReference type="EMBL" id="LXQE01000096">
    <property type="protein sequence ID" value="RCJ39494.1"/>
    <property type="molecule type" value="Genomic_DNA"/>
</dbReference>
<organism evidence="2 3">
    <name type="scientific">Nostoc punctiforme NIES-2108</name>
    <dbReference type="NCBI Taxonomy" id="1356359"/>
    <lineage>
        <taxon>Bacteria</taxon>
        <taxon>Bacillati</taxon>
        <taxon>Cyanobacteriota</taxon>
        <taxon>Cyanophyceae</taxon>
        <taxon>Nostocales</taxon>
        <taxon>Nostocaceae</taxon>
        <taxon>Nostoc</taxon>
    </lineage>
</organism>
<protein>
    <submittedName>
        <fullName evidence="2">Uncharacterized protein</fullName>
    </submittedName>
</protein>
<name>A0A367RV02_NOSPU</name>
<dbReference type="Proteomes" id="UP000252085">
    <property type="component" value="Unassembled WGS sequence"/>
</dbReference>
<keyword evidence="1" id="KW-0472">Membrane</keyword>
<evidence type="ECO:0000313" key="2">
    <source>
        <dbReference type="EMBL" id="RCJ39494.1"/>
    </source>
</evidence>
<gene>
    <name evidence="2" type="ORF">A6769_07010</name>
</gene>
<sequence length="75" mass="8722">MIEEEFRSQNGLRPAALTGVRINMLLRYAMRSLLINKIRTINKFLGVSVLLSDIGFILFISRIVTENFWKNYSTK</sequence>
<proteinExistence type="predicted"/>
<evidence type="ECO:0000256" key="1">
    <source>
        <dbReference type="SAM" id="Phobius"/>
    </source>
</evidence>
<dbReference type="AlphaFoldDB" id="A0A367RV02"/>
<comment type="caution">
    <text evidence="2">The sequence shown here is derived from an EMBL/GenBank/DDBJ whole genome shotgun (WGS) entry which is preliminary data.</text>
</comment>
<accession>A0A367RV02</accession>
<reference evidence="2 3" key="1">
    <citation type="submission" date="2016-04" db="EMBL/GenBank/DDBJ databases">
        <authorList>
            <person name="Evans L.H."/>
            <person name="Alamgir A."/>
            <person name="Owens N."/>
            <person name="Weber N.D."/>
            <person name="Virtaneva K."/>
            <person name="Barbian K."/>
            <person name="Babar A."/>
            <person name="Rosenke K."/>
        </authorList>
    </citation>
    <scope>NUCLEOTIDE SEQUENCE [LARGE SCALE GENOMIC DNA]</scope>
    <source>
        <strain evidence="2">NIES-2108</strain>
    </source>
</reference>
<evidence type="ECO:0000313" key="3">
    <source>
        <dbReference type="Proteomes" id="UP000252085"/>
    </source>
</evidence>